<accession>A0A9Q0NR92</accession>
<gene>
    <name evidence="2" type="ORF">OIU85_010736</name>
</gene>
<keyword evidence="1" id="KW-0732">Signal</keyword>
<dbReference type="Proteomes" id="UP001151529">
    <property type="component" value="Chromosome 14"/>
</dbReference>
<dbReference type="AlphaFoldDB" id="A0A9Q0NR92"/>
<sequence length="119" mass="12666">MAELLIFKKLLLSSVAFTVSSDCLLPIFNSTAMGLRASAWVQRCERRGYGVVFYGVTICDELVDCAVDAAEGEGAMDGGVATGVAAEVRTNGGCSGWVAEDAADKDLLCRGRRCWSCCR</sequence>
<feature type="chain" id="PRO_5040401405" description="Secreted protein" evidence="1">
    <location>
        <begin position="22"/>
        <end position="119"/>
    </location>
</feature>
<reference evidence="2" key="2">
    <citation type="journal article" date="2023" name="Int. J. Mol. Sci.">
        <title>De Novo Assembly and Annotation of 11 Diverse Shrub Willow (Salix) Genomes Reveals Novel Gene Organization in Sex-Linked Regions.</title>
        <authorList>
            <person name="Hyden B."/>
            <person name="Feng K."/>
            <person name="Yates T.B."/>
            <person name="Jawdy S."/>
            <person name="Cereghino C."/>
            <person name="Smart L.B."/>
            <person name="Muchero W."/>
        </authorList>
    </citation>
    <scope>NUCLEOTIDE SEQUENCE [LARGE SCALE GENOMIC DNA]</scope>
    <source>
        <tissue evidence="2">Shoot tip</tissue>
    </source>
</reference>
<organism evidence="2 3">
    <name type="scientific">Salix viminalis</name>
    <name type="common">Common osier</name>
    <name type="synonym">Basket willow</name>
    <dbReference type="NCBI Taxonomy" id="40686"/>
    <lineage>
        <taxon>Eukaryota</taxon>
        <taxon>Viridiplantae</taxon>
        <taxon>Streptophyta</taxon>
        <taxon>Embryophyta</taxon>
        <taxon>Tracheophyta</taxon>
        <taxon>Spermatophyta</taxon>
        <taxon>Magnoliopsida</taxon>
        <taxon>eudicotyledons</taxon>
        <taxon>Gunneridae</taxon>
        <taxon>Pentapetalae</taxon>
        <taxon>rosids</taxon>
        <taxon>fabids</taxon>
        <taxon>Malpighiales</taxon>
        <taxon>Salicaceae</taxon>
        <taxon>Saliceae</taxon>
        <taxon>Salix</taxon>
    </lineage>
</organism>
<protein>
    <recommendedName>
        <fullName evidence="4">Secreted protein</fullName>
    </recommendedName>
</protein>
<dbReference type="EMBL" id="JAPFFL010000016">
    <property type="protein sequence ID" value="KAJ6674485.1"/>
    <property type="molecule type" value="Genomic_DNA"/>
</dbReference>
<comment type="caution">
    <text evidence="2">The sequence shown here is derived from an EMBL/GenBank/DDBJ whole genome shotgun (WGS) entry which is preliminary data.</text>
</comment>
<evidence type="ECO:0008006" key="4">
    <source>
        <dbReference type="Google" id="ProtNLM"/>
    </source>
</evidence>
<name>A0A9Q0NR92_SALVM</name>
<reference evidence="2" key="1">
    <citation type="submission" date="2022-11" db="EMBL/GenBank/DDBJ databases">
        <authorList>
            <person name="Hyden B.L."/>
            <person name="Feng K."/>
            <person name="Yates T."/>
            <person name="Jawdy S."/>
            <person name="Smart L.B."/>
            <person name="Muchero W."/>
        </authorList>
    </citation>
    <scope>NUCLEOTIDE SEQUENCE</scope>
    <source>
        <tissue evidence="2">Shoot tip</tissue>
    </source>
</reference>
<evidence type="ECO:0000313" key="3">
    <source>
        <dbReference type="Proteomes" id="UP001151529"/>
    </source>
</evidence>
<evidence type="ECO:0000313" key="2">
    <source>
        <dbReference type="EMBL" id="KAJ6674485.1"/>
    </source>
</evidence>
<evidence type="ECO:0000256" key="1">
    <source>
        <dbReference type="SAM" id="SignalP"/>
    </source>
</evidence>
<feature type="signal peptide" evidence="1">
    <location>
        <begin position="1"/>
        <end position="21"/>
    </location>
</feature>
<proteinExistence type="predicted"/>
<keyword evidence="3" id="KW-1185">Reference proteome</keyword>